<dbReference type="InterPro" id="IPR001932">
    <property type="entry name" value="PPM-type_phosphatase-like_dom"/>
</dbReference>
<dbReference type="SMART" id="SM00331">
    <property type="entry name" value="PP2C_SIG"/>
    <property type="match status" value="1"/>
</dbReference>
<dbReference type="SUPFAM" id="SSF81606">
    <property type="entry name" value="PP2C-like"/>
    <property type="match status" value="1"/>
</dbReference>
<reference evidence="12 13" key="1">
    <citation type="submission" date="2023-12" db="EMBL/GenBank/DDBJ databases">
        <title>A high-quality genome assembly for Dillenia turbinata (Dilleniales).</title>
        <authorList>
            <person name="Chanderbali A."/>
        </authorList>
    </citation>
    <scope>NUCLEOTIDE SEQUENCE [LARGE SCALE GENOMIC DNA]</scope>
    <source>
        <strain evidence="12">LSX21</strain>
        <tissue evidence="12">Leaf</tissue>
    </source>
</reference>
<evidence type="ECO:0000256" key="5">
    <source>
        <dbReference type="ARBA" id="ARBA00022801"/>
    </source>
</evidence>
<dbReference type="SMART" id="SM00332">
    <property type="entry name" value="PP2Cc"/>
    <property type="match status" value="1"/>
</dbReference>
<protein>
    <recommendedName>
        <fullName evidence="3">protein-serine/threonine phosphatase</fullName>
        <ecNumber evidence="3">3.1.3.16</ecNumber>
    </recommendedName>
</protein>
<dbReference type="AlphaFoldDB" id="A0AAN8ZDK3"/>
<keyword evidence="6" id="KW-0460">Magnesium</keyword>
<dbReference type="PANTHER" id="PTHR47992">
    <property type="entry name" value="PROTEIN PHOSPHATASE"/>
    <property type="match status" value="1"/>
</dbReference>
<feature type="compositionally biased region" description="Low complexity" evidence="10">
    <location>
        <begin position="87"/>
        <end position="108"/>
    </location>
</feature>
<evidence type="ECO:0000259" key="11">
    <source>
        <dbReference type="PROSITE" id="PS51746"/>
    </source>
</evidence>
<dbReference type="EMBL" id="JBAMMX010000007">
    <property type="protein sequence ID" value="KAK6936704.1"/>
    <property type="molecule type" value="Genomic_DNA"/>
</dbReference>
<feature type="compositionally biased region" description="Polar residues" evidence="10">
    <location>
        <begin position="61"/>
        <end position="85"/>
    </location>
</feature>
<evidence type="ECO:0000256" key="2">
    <source>
        <dbReference type="ARBA" id="ARBA00001946"/>
    </source>
</evidence>
<dbReference type="GO" id="GO:0004722">
    <property type="term" value="F:protein serine/threonine phosphatase activity"/>
    <property type="evidence" value="ECO:0007669"/>
    <property type="project" value="UniProtKB-EC"/>
</dbReference>
<proteinExistence type="inferred from homology"/>
<evidence type="ECO:0000256" key="6">
    <source>
        <dbReference type="ARBA" id="ARBA00022842"/>
    </source>
</evidence>
<dbReference type="EC" id="3.1.3.16" evidence="3"/>
<dbReference type="PROSITE" id="PS51746">
    <property type="entry name" value="PPM_2"/>
    <property type="match status" value="1"/>
</dbReference>
<evidence type="ECO:0000256" key="8">
    <source>
        <dbReference type="ARBA" id="ARBA00023211"/>
    </source>
</evidence>
<dbReference type="PROSITE" id="PS01032">
    <property type="entry name" value="PPM_1"/>
    <property type="match status" value="1"/>
</dbReference>
<feature type="domain" description="PPM-type phosphatase" evidence="11">
    <location>
        <begin position="131"/>
        <end position="419"/>
    </location>
</feature>
<evidence type="ECO:0000256" key="4">
    <source>
        <dbReference type="ARBA" id="ARBA00022723"/>
    </source>
</evidence>
<sequence length="442" mass="48282">MLHQTRSLSSESEGFRKTTSFSDSKAKNARRRRLEIQRLKSDTLTNSDANDETTKRKQSAGVASSSVELNFKSGSAKSQETGENQASEKSLSYSSPGSSSDRSTVSDSNLTSIPPPENEPEKISENLNSTVYGSVSVIGRRREMEDAISTELGFADYKSGMFDFFAVFDGHGGAGVAQACREQLYRIVAKEIEEESANMQAVEAVEERERDGFDWERVMAKSFGKMDEEVAGNDGYRVSVAAEVSIRTMGSTAVVAVVGKREIVVASCGDSRAVISRDGVFVPLTNDHKPDRPDELERIEAAGGRVINWNGHRVLGVLATSRSIGDHYLKPFITSQPEVTIWERTDADEFLILATDGLWDVVSNDVACQVVRGCLDGHIWKKAKGRERESSPSEAAAMLAELAMARGSKDNISVIVVELTKKSSSSFCRKEQAEPRSLVVPS</sequence>
<feature type="region of interest" description="Disordered" evidence="10">
    <location>
        <begin position="1"/>
        <end position="127"/>
    </location>
</feature>
<dbReference type="Proteomes" id="UP001370490">
    <property type="component" value="Unassembled WGS sequence"/>
</dbReference>
<comment type="caution">
    <text evidence="12">The sequence shown here is derived from an EMBL/GenBank/DDBJ whole genome shotgun (WGS) entry which is preliminary data.</text>
</comment>
<evidence type="ECO:0000256" key="10">
    <source>
        <dbReference type="SAM" id="MobiDB-lite"/>
    </source>
</evidence>
<dbReference type="FunFam" id="3.60.40.10:FF:000041">
    <property type="entry name" value="Protein phosphatase 2C 51"/>
    <property type="match status" value="1"/>
</dbReference>
<dbReference type="InterPro" id="IPR015655">
    <property type="entry name" value="PP2C"/>
</dbReference>
<comment type="cofactor">
    <cofactor evidence="2">
        <name>Mg(2+)</name>
        <dbReference type="ChEBI" id="CHEBI:18420"/>
    </cofactor>
</comment>
<organism evidence="12 13">
    <name type="scientific">Dillenia turbinata</name>
    <dbReference type="NCBI Taxonomy" id="194707"/>
    <lineage>
        <taxon>Eukaryota</taxon>
        <taxon>Viridiplantae</taxon>
        <taxon>Streptophyta</taxon>
        <taxon>Embryophyta</taxon>
        <taxon>Tracheophyta</taxon>
        <taxon>Spermatophyta</taxon>
        <taxon>Magnoliopsida</taxon>
        <taxon>eudicotyledons</taxon>
        <taxon>Gunneridae</taxon>
        <taxon>Pentapetalae</taxon>
        <taxon>Dilleniales</taxon>
        <taxon>Dilleniaceae</taxon>
        <taxon>Dillenia</taxon>
    </lineage>
</organism>
<name>A0AAN8ZDK3_9MAGN</name>
<dbReference type="CDD" id="cd00143">
    <property type="entry name" value="PP2Cc"/>
    <property type="match status" value="1"/>
</dbReference>
<dbReference type="GO" id="GO:0046872">
    <property type="term" value="F:metal ion binding"/>
    <property type="evidence" value="ECO:0007669"/>
    <property type="project" value="UniProtKB-KW"/>
</dbReference>
<dbReference type="Pfam" id="PF00481">
    <property type="entry name" value="PP2C"/>
    <property type="match status" value="1"/>
</dbReference>
<dbReference type="Gene3D" id="3.60.40.10">
    <property type="entry name" value="PPM-type phosphatase domain"/>
    <property type="match status" value="1"/>
</dbReference>
<keyword evidence="4" id="KW-0479">Metal-binding</keyword>
<evidence type="ECO:0000256" key="7">
    <source>
        <dbReference type="ARBA" id="ARBA00022912"/>
    </source>
</evidence>
<evidence type="ECO:0000256" key="3">
    <source>
        <dbReference type="ARBA" id="ARBA00013081"/>
    </source>
</evidence>
<keyword evidence="8" id="KW-0464">Manganese</keyword>
<dbReference type="InterPro" id="IPR036457">
    <property type="entry name" value="PPM-type-like_dom_sf"/>
</dbReference>
<evidence type="ECO:0000256" key="1">
    <source>
        <dbReference type="ARBA" id="ARBA00001936"/>
    </source>
</evidence>
<comment type="cofactor">
    <cofactor evidence="1">
        <name>Mn(2+)</name>
        <dbReference type="ChEBI" id="CHEBI:29035"/>
    </cofactor>
</comment>
<evidence type="ECO:0000313" key="13">
    <source>
        <dbReference type="Proteomes" id="UP001370490"/>
    </source>
</evidence>
<gene>
    <name evidence="12" type="ORF">RJ641_033734</name>
</gene>
<evidence type="ECO:0000313" key="12">
    <source>
        <dbReference type="EMBL" id="KAK6936704.1"/>
    </source>
</evidence>
<evidence type="ECO:0000256" key="9">
    <source>
        <dbReference type="RuleBase" id="RU003465"/>
    </source>
</evidence>
<keyword evidence="13" id="KW-1185">Reference proteome</keyword>
<keyword evidence="7 9" id="KW-0904">Protein phosphatase</keyword>
<dbReference type="InterPro" id="IPR000222">
    <property type="entry name" value="PP2C_BS"/>
</dbReference>
<comment type="similarity">
    <text evidence="9">Belongs to the PP2C family.</text>
</comment>
<accession>A0AAN8ZDK3</accession>
<keyword evidence="5 9" id="KW-0378">Hydrolase</keyword>
<feature type="compositionally biased region" description="Polar residues" evidence="10">
    <location>
        <begin position="1"/>
        <end position="23"/>
    </location>
</feature>